<evidence type="ECO:0000256" key="2">
    <source>
        <dbReference type="ARBA" id="ARBA00022448"/>
    </source>
</evidence>
<dbReference type="Gene3D" id="2.40.420.20">
    <property type="match status" value="1"/>
</dbReference>
<dbReference type="GO" id="GO:0030313">
    <property type="term" value="C:cell envelope"/>
    <property type="evidence" value="ECO:0007669"/>
    <property type="project" value="TreeGrafter"/>
</dbReference>
<dbReference type="Gene3D" id="2.40.50.100">
    <property type="match status" value="1"/>
</dbReference>
<dbReference type="InterPro" id="IPR058649">
    <property type="entry name" value="CzcB_C"/>
</dbReference>
<accession>A0A9D2BFM3</accession>
<dbReference type="Gene3D" id="1.10.287.470">
    <property type="entry name" value="Helix hairpin bin"/>
    <property type="match status" value="1"/>
</dbReference>
<feature type="domain" description="CzcB-like C-terminal circularly permuted SH3-like" evidence="5">
    <location>
        <begin position="333"/>
        <end position="393"/>
    </location>
</feature>
<evidence type="ECO:0000259" key="5">
    <source>
        <dbReference type="Pfam" id="PF25975"/>
    </source>
</evidence>
<evidence type="ECO:0000313" key="7">
    <source>
        <dbReference type="Proteomes" id="UP000886740"/>
    </source>
</evidence>
<organism evidence="6 7">
    <name type="scientific">Candidatus Parabacteroides intestinipullorum</name>
    <dbReference type="NCBI Taxonomy" id="2838723"/>
    <lineage>
        <taxon>Bacteria</taxon>
        <taxon>Pseudomonadati</taxon>
        <taxon>Bacteroidota</taxon>
        <taxon>Bacteroidia</taxon>
        <taxon>Bacteroidales</taxon>
        <taxon>Tannerellaceae</taxon>
        <taxon>Parabacteroides</taxon>
    </lineage>
</organism>
<dbReference type="Pfam" id="PF25975">
    <property type="entry name" value="CzcB_C"/>
    <property type="match status" value="1"/>
</dbReference>
<reference evidence="6" key="1">
    <citation type="journal article" date="2021" name="PeerJ">
        <title>Extensive microbial diversity within the chicken gut microbiome revealed by metagenomics and culture.</title>
        <authorList>
            <person name="Gilroy R."/>
            <person name="Ravi A."/>
            <person name="Getino M."/>
            <person name="Pursley I."/>
            <person name="Horton D.L."/>
            <person name="Alikhan N.F."/>
            <person name="Baker D."/>
            <person name="Gharbi K."/>
            <person name="Hall N."/>
            <person name="Watson M."/>
            <person name="Adriaenssens E.M."/>
            <person name="Foster-Nyarko E."/>
            <person name="Jarju S."/>
            <person name="Secka A."/>
            <person name="Antonio M."/>
            <person name="Oren A."/>
            <person name="Chaudhuri R.R."/>
            <person name="La Ragione R."/>
            <person name="Hildebrand F."/>
            <person name="Pallen M.J."/>
        </authorList>
    </citation>
    <scope>NUCLEOTIDE SEQUENCE</scope>
    <source>
        <strain evidence="6">ChiGjej6B6-14162</strain>
    </source>
</reference>
<dbReference type="AlphaFoldDB" id="A0A9D2BFM3"/>
<gene>
    <name evidence="6" type="ORF">H9977_04475</name>
</gene>
<dbReference type="PANTHER" id="PTHR30097:SF4">
    <property type="entry name" value="SLR6042 PROTEIN"/>
    <property type="match status" value="1"/>
</dbReference>
<name>A0A9D2BFM3_9BACT</name>
<proteinExistence type="inferred from homology"/>
<dbReference type="FunFam" id="2.40.420.20:FF:000006">
    <property type="entry name" value="RND family efflux transporter MFP subunit"/>
    <property type="match status" value="1"/>
</dbReference>
<evidence type="ECO:0000256" key="3">
    <source>
        <dbReference type="SAM" id="Coils"/>
    </source>
</evidence>
<sequence>MRKIYLAGVLSAYLFASCAGHSEHAHDDAHEHEHAQELHEGHEEHEEHDEHEHEGHEHEEAGHDHAKAGEVVFHDERAKAIGLLVQKIEPGTFTEIIKTGGQILAAQGDESVVVATIPGVVTLGGLPFVDGTAVKKGETILSIASKSLSQGDVAARTKAAYETAKREYERMAQLVDDKIVSLKDFEQARLSYENARAAYEALADKRTEKGVAVVAPIGGYLKSLLVKEGDYVTVGQPLATISRDGRLMMRADVPARYYRSLPDIRTANFKMPYDTAVYRLEDLKGRLLSYGRASGGAGFYVPVTFELDNRGGLIPGSFVEIYLLTRPLENVLSVPTSALIEEQGIYSVYVRVHEEHYRKQEVTLGASDGANVQILSGLSAGDEVVTRGAYQIKLSSASNAIPAHTHHH</sequence>
<dbReference type="GO" id="GO:0015679">
    <property type="term" value="P:plasma membrane copper ion transport"/>
    <property type="evidence" value="ECO:0007669"/>
    <property type="project" value="TreeGrafter"/>
</dbReference>
<keyword evidence="3" id="KW-0175">Coiled coil</keyword>
<evidence type="ECO:0000256" key="4">
    <source>
        <dbReference type="SAM" id="MobiDB-lite"/>
    </source>
</evidence>
<dbReference type="NCBIfam" id="TIGR01730">
    <property type="entry name" value="RND_mfp"/>
    <property type="match status" value="1"/>
</dbReference>
<comment type="similarity">
    <text evidence="1">Belongs to the membrane fusion protein (MFP) (TC 8.A.1) family.</text>
</comment>
<dbReference type="InterPro" id="IPR051909">
    <property type="entry name" value="MFP_Cation_Efflux"/>
</dbReference>
<keyword evidence="2" id="KW-0813">Transport</keyword>
<evidence type="ECO:0000256" key="1">
    <source>
        <dbReference type="ARBA" id="ARBA00009477"/>
    </source>
</evidence>
<dbReference type="GO" id="GO:0016020">
    <property type="term" value="C:membrane"/>
    <property type="evidence" value="ECO:0007669"/>
    <property type="project" value="InterPro"/>
</dbReference>
<feature type="coiled-coil region" evidence="3">
    <location>
        <begin position="154"/>
        <end position="205"/>
    </location>
</feature>
<dbReference type="PANTHER" id="PTHR30097">
    <property type="entry name" value="CATION EFFLUX SYSTEM PROTEIN CUSB"/>
    <property type="match status" value="1"/>
</dbReference>
<dbReference type="EMBL" id="DXEL01000034">
    <property type="protein sequence ID" value="HIX74278.1"/>
    <property type="molecule type" value="Genomic_DNA"/>
</dbReference>
<dbReference type="GO" id="GO:0060003">
    <property type="term" value="P:copper ion export"/>
    <property type="evidence" value="ECO:0007669"/>
    <property type="project" value="TreeGrafter"/>
</dbReference>
<protein>
    <submittedName>
        <fullName evidence="6">Efflux RND transporter periplasmic adaptor subunit</fullName>
    </submittedName>
</protein>
<dbReference type="CDD" id="cd06849">
    <property type="entry name" value="lipoyl_domain"/>
    <property type="match status" value="1"/>
</dbReference>
<comment type="caution">
    <text evidence="6">The sequence shown here is derived from an EMBL/GenBank/DDBJ whole genome shotgun (WGS) entry which is preliminary data.</text>
</comment>
<dbReference type="PROSITE" id="PS51257">
    <property type="entry name" value="PROKAR_LIPOPROTEIN"/>
    <property type="match status" value="1"/>
</dbReference>
<feature type="region of interest" description="Disordered" evidence="4">
    <location>
        <begin position="24"/>
        <end position="63"/>
    </location>
</feature>
<dbReference type="GO" id="GO:0022857">
    <property type="term" value="F:transmembrane transporter activity"/>
    <property type="evidence" value="ECO:0007669"/>
    <property type="project" value="InterPro"/>
</dbReference>
<evidence type="ECO:0000313" key="6">
    <source>
        <dbReference type="EMBL" id="HIX74278.1"/>
    </source>
</evidence>
<dbReference type="Proteomes" id="UP000886740">
    <property type="component" value="Unassembled WGS sequence"/>
</dbReference>
<dbReference type="InterPro" id="IPR006143">
    <property type="entry name" value="RND_pump_MFP"/>
</dbReference>
<reference evidence="6" key="2">
    <citation type="submission" date="2021-04" db="EMBL/GenBank/DDBJ databases">
        <authorList>
            <person name="Gilroy R."/>
        </authorList>
    </citation>
    <scope>NUCLEOTIDE SEQUENCE</scope>
    <source>
        <strain evidence="6">ChiGjej6B6-14162</strain>
    </source>
</reference>
<dbReference type="SUPFAM" id="SSF111369">
    <property type="entry name" value="HlyD-like secretion proteins"/>
    <property type="match status" value="1"/>
</dbReference>